<name>A0AAE0TIZ1_9BIVA</name>
<reference evidence="3" key="1">
    <citation type="journal article" date="2021" name="Genome Biol. Evol.">
        <title>A High-Quality Reference Genome for a Parasitic Bivalve with Doubly Uniparental Inheritance (Bivalvia: Unionida).</title>
        <authorList>
            <person name="Smith C.H."/>
        </authorList>
    </citation>
    <scope>NUCLEOTIDE SEQUENCE</scope>
    <source>
        <strain evidence="3">CHS0354</strain>
    </source>
</reference>
<proteinExistence type="predicted"/>
<dbReference type="Pfam" id="PF03137">
    <property type="entry name" value="OATP"/>
    <property type="match status" value="1"/>
</dbReference>
<accession>A0AAE0TIZ1</accession>
<dbReference type="GO" id="GO:0015347">
    <property type="term" value="F:sodium-independent organic anion transmembrane transporter activity"/>
    <property type="evidence" value="ECO:0007669"/>
    <property type="project" value="TreeGrafter"/>
</dbReference>
<evidence type="ECO:0000313" key="4">
    <source>
        <dbReference type="Proteomes" id="UP001195483"/>
    </source>
</evidence>
<dbReference type="InterPro" id="IPR004156">
    <property type="entry name" value="OATP"/>
</dbReference>
<sequence>MSGPTVTTDHARATDSNEIDLSIISSGRIGNGEPEASSEKKEKQENEVEQSSEKCLTSLVSFSIVFGIGSMFTYTVNSYLSSQITTIEKVFGLSSSKSGMLLSANDVGFLTTVLFASHFLHR</sequence>
<evidence type="ECO:0000313" key="3">
    <source>
        <dbReference type="EMBL" id="KAK3611255.1"/>
    </source>
</evidence>
<keyword evidence="2" id="KW-1133">Transmembrane helix</keyword>
<dbReference type="GO" id="GO:0016323">
    <property type="term" value="C:basolateral plasma membrane"/>
    <property type="evidence" value="ECO:0007669"/>
    <property type="project" value="TreeGrafter"/>
</dbReference>
<dbReference type="GO" id="GO:0043252">
    <property type="term" value="P:sodium-independent organic anion transport"/>
    <property type="evidence" value="ECO:0007669"/>
    <property type="project" value="TreeGrafter"/>
</dbReference>
<keyword evidence="2" id="KW-0812">Transmembrane</keyword>
<comment type="caution">
    <text evidence="3">The sequence shown here is derived from an EMBL/GenBank/DDBJ whole genome shotgun (WGS) entry which is preliminary data.</text>
</comment>
<feature type="transmembrane region" description="Helical" evidence="2">
    <location>
        <begin position="59"/>
        <end position="80"/>
    </location>
</feature>
<protein>
    <submittedName>
        <fullName evidence="3">Uncharacterized protein</fullName>
    </submittedName>
</protein>
<feature type="non-terminal residue" evidence="3">
    <location>
        <position position="122"/>
    </location>
</feature>
<dbReference type="PANTHER" id="PTHR11388:SF142">
    <property type="entry name" value="SOLUTE CARRIER ORGANIC ANION TRANSPORTER FAMILY MEMBER 5A1"/>
    <property type="match status" value="1"/>
</dbReference>
<dbReference type="EMBL" id="JAEAOA010000360">
    <property type="protein sequence ID" value="KAK3611255.1"/>
    <property type="molecule type" value="Genomic_DNA"/>
</dbReference>
<reference evidence="3" key="2">
    <citation type="journal article" date="2021" name="Genome Biol. Evol.">
        <title>Developing a high-quality reference genome for a parasitic bivalve with doubly uniparental inheritance (Bivalvia: Unionida).</title>
        <authorList>
            <person name="Smith C.H."/>
        </authorList>
    </citation>
    <scope>NUCLEOTIDE SEQUENCE</scope>
    <source>
        <strain evidence="3">CHS0354</strain>
        <tissue evidence="3">Mantle</tissue>
    </source>
</reference>
<keyword evidence="4" id="KW-1185">Reference proteome</keyword>
<dbReference type="Proteomes" id="UP001195483">
    <property type="component" value="Unassembled WGS sequence"/>
</dbReference>
<feature type="region of interest" description="Disordered" evidence="1">
    <location>
        <begin position="1"/>
        <end position="52"/>
    </location>
</feature>
<keyword evidence="2" id="KW-0472">Membrane</keyword>
<dbReference type="AlphaFoldDB" id="A0AAE0TIZ1"/>
<dbReference type="PANTHER" id="PTHR11388">
    <property type="entry name" value="ORGANIC ANION TRANSPORTER"/>
    <property type="match status" value="1"/>
</dbReference>
<evidence type="ECO:0000256" key="1">
    <source>
        <dbReference type="SAM" id="MobiDB-lite"/>
    </source>
</evidence>
<gene>
    <name evidence="3" type="ORF">CHS0354_004898</name>
</gene>
<feature type="compositionally biased region" description="Basic and acidic residues" evidence="1">
    <location>
        <begin position="37"/>
        <end position="46"/>
    </location>
</feature>
<reference evidence="3" key="3">
    <citation type="submission" date="2023-05" db="EMBL/GenBank/DDBJ databases">
        <authorList>
            <person name="Smith C.H."/>
        </authorList>
    </citation>
    <scope>NUCLEOTIDE SEQUENCE</scope>
    <source>
        <strain evidence="3">CHS0354</strain>
        <tissue evidence="3">Mantle</tissue>
    </source>
</reference>
<organism evidence="3 4">
    <name type="scientific">Potamilus streckersoni</name>
    <dbReference type="NCBI Taxonomy" id="2493646"/>
    <lineage>
        <taxon>Eukaryota</taxon>
        <taxon>Metazoa</taxon>
        <taxon>Spiralia</taxon>
        <taxon>Lophotrochozoa</taxon>
        <taxon>Mollusca</taxon>
        <taxon>Bivalvia</taxon>
        <taxon>Autobranchia</taxon>
        <taxon>Heteroconchia</taxon>
        <taxon>Palaeoheterodonta</taxon>
        <taxon>Unionida</taxon>
        <taxon>Unionoidea</taxon>
        <taxon>Unionidae</taxon>
        <taxon>Ambleminae</taxon>
        <taxon>Lampsilini</taxon>
        <taxon>Potamilus</taxon>
    </lineage>
</organism>
<evidence type="ECO:0000256" key="2">
    <source>
        <dbReference type="SAM" id="Phobius"/>
    </source>
</evidence>